<organism evidence="2 3">
    <name type="scientific">Cladophialophora chaetospira</name>
    <dbReference type="NCBI Taxonomy" id="386627"/>
    <lineage>
        <taxon>Eukaryota</taxon>
        <taxon>Fungi</taxon>
        <taxon>Dikarya</taxon>
        <taxon>Ascomycota</taxon>
        <taxon>Pezizomycotina</taxon>
        <taxon>Eurotiomycetes</taxon>
        <taxon>Chaetothyriomycetidae</taxon>
        <taxon>Chaetothyriales</taxon>
        <taxon>Herpotrichiellaceae</taxon>
        <taxon>Cladophialophora</taxon>
    </lineage>
</organism>
<dbReference type="EMBL" id="JAPDRK010000004">
    <property type="protein sequence ID" value="KAJ9613571.1"/>
    <property type="molecule type" value="Genomic_DNA"/>
</dbReference>
<feature type="region of interest" description="Disordered" evidence="1">
    <location>
        <begin position="308"/>
        <end position="342"/>
    </location>
</feature>
<feature type="compositionally biased region" description="Basic and acidic residues" evidence="1">
    <location>
        <begin position="462"/>
        <end position="494"/>
    </location>
</feature>
<dbReference type="Proteomes" id="UP001172673">
    <property type="component" value="Unassembled WGS sequence"/>
</dbReference>
<proteinExistence type="predicted"/>
<sequence>MPLLSREVLTFRYILDCEDGEEEEDATATESIHPSYLLRIPVELRLEILRYLLCLDCNRKAHTRRPPQSSISELLYLNPRRILEAAPFKHKSNQEINGSLPVIKSCQLHTAILKTSKQLYLEGKTVFYKHNKVLAIQSGIRGLGAKLNNYGVPVLGPFPSKSLINTPPTEFQPLCFRFNPLMIFSGGTTRLDAPFYIASYLDAAEFMTALWILVKSPFARGMGFNLTLSTELHPHHLAWTDSFVKNAVLPWLHTNINSIKFHVPYQESDRMQAVQPSSGARKTLNFEPFPARVKSIKDEFDKHFTASKKEPNLRPYQEPSSMQVVQPSSGAQKTPNSDPLPARLKSINDELDKHLTAGKKEPNLHLYRQICESLERVMLQGEVCVDQGHFVAGEQLFERVCYEACALVRTRTSALVDVSSRSKDGINRVCKLIAISAFRLCELRSGSLAQLIVKKQQKRAKHQESEKASTEPEACDGCRRMERPKDEDGEHSDDSSSTVTGDNSSVSPSDDGRSSVTSVESIREFSVESETKKPQTAPIGSSDLPKPSVLPKTTRLDTPLAEDLALTSGLLALRLPCASPVPEWNIRLDIMLLRLFARRSDTSNAVWCIRRIHGNGTAVINNMKQKNKANDKRWEPFNELMHDLGQQLRPGAPRDCFFHTAERVEQVIVSLWGERLIPKKGFNGLIWTFRWANA</sequence>
<reference evidence="2" key="1">
    <citation type="submission" date="2022-10" db="EMBL/GenBank/DDBJ databases">
        <title>Culturing micro-colonial fungi from biological soil crusts in the Mojave desert and describing Neophaeococcomyces mojavensis, and introducing the new genera and species Taxawa tesnikishii.</title>
        <authorList>
            <person name="Kurbessoian T."/>
            <person name="Stajich J.E."/>
        </authorList>
    </citation>
    <scope>NUCLEOTIDE SEQUENCE</scope>
    <source>
        <strain evidence="2">TK_41</strain>
    </source>
</reference>
<protein>
    <recommendedName>
        <fullName evidence="4">F-box domain-containing protein</fullName>
    </recommendedName>
</protein>
<evidence type="ECO:0000313" key="2">
    <source>
        <dbReference type="EMBL" id="KAJ9613571.1"/>
    </source>
</evidence>
<feature type="region of interest" description="Disordered" evidence="1">
    <location>
        <begin position="458"/>
        <end position="555"/>
    </location>
</feature>
<gene>
    <name evidence="2" type="ORF">H2200_003513</name>
</gene>
<keyword evidence="3" id="KW-1185">Reference proteome</keyword>
<feature type="compositionally biased region" description="Basic and acidic residues" evidence="1">
    <location>
        <begin position="521"/>
        <end position="533"/>
    </location>
</feature>
<dbReference type="AlphaFoldDB" id="A0AA38XHQ0"/>
<evidence type="ECO:0000313" key="3">
    <source>
        <dbReference type="Proteomes" id="UP001172673"/>
    </source>
</evidence>
<name>A0AA38XHQ0_9EURO</name>
<comment type="caution">
    <text evidence="2">The sequence shown here is derived from an EMBL/GenBank/DDBJ whole genome shotgun (WGS) entry which is preliminary data.</text>
</comment>
<evidence type="ECO:0008006" key="4">
    <source>
        <dbReference type="Google" id="ProtNLM"/>
    </source>
</evidence>
<evidence type="ECO:0000256" key="1">
    <source>
        <dbReference type="SAM" id="MobiDB-lite"/>
    </source>
</evidence>
<feature type="compositionally biased region" description="Polar residues" evidence="1">
    <location>
        <begin position="318"/>
        <end position="337"/>
    </location>
</feature>
<accession>A0AA38XHQ0</accession>